<keyword evidence="1" id="KW-0472">Membrane</keyword>
<gene>
    <name evidence="2" type="ORF">MAMMFC1_03657</name>
</gene>
<dbReference type="OrthoDB" id="1682170at2"/>
<dbReference type="AlphaFoldDB" id="A0A348APF1"/>
<sequence length="130" mass="13675">MLTVDFIGLLLTVGLIGPRYPHCVLFAATINLISQIAVALFLQGDIHSIVAAGAFGGMEVSHVTGFKNAVLAISPLLANYIAGKAAGGMEFESTSNIINPFAMLKHPIAVINIRFCIASSLFTLLGILFS</sequence>
<feature type="transmembrane region" description="Helical" evidence="1">
    <location>
        <begin position="108"/>
        <end position="129"/>
    </location>
</feature>
<keyword evidence="3" id="KW-1185">Reference proteome</keyword>
<evidence type="ECO:0000313" key="2">
    <source>
        <dbReference type="EMBL" id="BBB92949.1"/>
    </source>
</evidence>
<feature type="transmembrane region" description="Helical" evidence="1">
    <location>
        <begin position="20"/>
        <end position="42"/>
    </location>
</feature>
<dbReference type="EMBL" id="AP018449">
    <property type="protein sequence ID" value="BBB92949.1"/>
    <property type="molecule type" value="Genomic_DNA"/>
</dbReference>
<protein>
    <submittedName>
        <fullName evidence="2">Uncharacterized protein</fullName>
    </submittedName>
</protein>
<dbReference type="RefSeq" id="WP_126309837.1">
    <property type="nucleotide sequence ID" value="NZ_AP018449.1"/>
</dbReference>
<organism evidence="2 3">
    <name type="scientific">Methylomusa anaerophila</name>
    <dbReference type="NCBI Taxonomy" id="1930071"/>
    <lineage>
        <taxon>Bacteria</taxon>
        <taxon>Bacillati</taxon>
        <taxon>Bacillota</taxon>
        <taxon>Negativicutes</taxon>
        <taxon>Selenomonadales</taxon>
        <taxon>Sporomusaceae</taxon>
        <taxon>Methylomusa</taxon>
    </lineage>
</organism>
<evidence type="ECO:0000256" key="1">
    <source>
        <dbReference type="SAM" id="Phobius"/>
    </source>
</evidence>
<dbReference type="KEGG" id="mana:MAMMFC1_03657"/>
<keyword evidence="1" id="KW-0812">Transmembrane</keyword>
<name>A0A348APF1_9FIRM</name>
<reference evidence="2 3" key="1">
    <citation type="journal article" date="2018" name="Int. J. Syst. Evol. Microbiol.">
        <title>Methylomusa anaerophila gen. nov., sp. nov., an anaerobic methanol-utilizing bacterium isolated from a microbial fuel cell.</title>
        <authorList>
            <person name="Amano N."/>
            <person name="Yamamuro A."/>
            <person name="Miyahara M."/>
            <person name="Kouzuma A."/>
            <person name="Abe T."/>
            <person name="Watanabe K."/>
        </authorList>
    </citation>
    <scope>NUCLEOTIDE SEQUENCE [LARGE SCALE GENOMIC DNA]</scope>
    <source>
        <strain evidence="2 3">MMFC1</strain>
    </source>
</reference>
<accession>A0A348APF1</accession>
<keyword evidence="1" id="KW-1133">Transmembrane helix</keyword>
<dbReference type="Proteomes" id="UP000276437">
    <property type="component" value="Chromosome"/>
</dbReference>
<proteinExistence type="predicted"/>
<evidence type="ECO:0000313" key="3">
    <source>
        <dbReference type="Proteomes" id="UP000276437"/>
    </source>
</evidence>